<keyword evidence="2" id="KW-1185">Reference proteome</keyword>
<sequence>MPPFLELSLMKDFPGIPSETKERLCKKAKDKGKTKTVEYFVFEDMLDTGETLISRSIEESGFTIFTYHLLKKSKNIFKKWDKIDLGCFIGFKKGILLKFEDLNFAIKELENFTLLVEAVEIETGAIINFNLINVSDLPKALKYEVPVRIALFSETENLLPESPKSPIEKECIVKLIKLALKGMGKAIDKLEKLLPDENVSLLLKRIRRNPENYFKSVILHTSKEKYTIIGKVIQVEETEIQGIELFHMKIAVENFLLSVITKKTFKAGERVKLFGKLTGYYDQA</sequence>
<evidence type="ECO:0000313" key="1">
    <source>
        <dbReference type="EMBL" id="SNR65342.1"/>
    </source>
</evidence>
<dbReference type="RefSeq" id="WP_089322417.1">
    <property type="nucleotide sequence ID" value="NZ_FZOB01000002.1"/>
</dbReference>
<dbReference type="AlphaFoldDB" id="A0A238Y2Z5"/>
<dbReference type="Proteomes" id="UP000198405">
    <property type="component" value="Unassembled WGS sequence"/>
</dbReference>
<reference evidence="2" key="1">
    <citation type="submission" date="2017-06" db="EMBL/GenBank/DDBJ databases">
        <authorList>
            <person name="Varghese N."/>
            <person name="Submissions S."/>
        </authorList>
    </citation>
    <scope>NUCLEOTIDE SEQUENCE [LARGE SCALE GENOMIC DNA]</scope>
    <source>
        <strain evidence="2">DSM 15668</strain>
    </source>
</reference>
<dbReference type="EMBL" id="FZOB01000002">
    <property type="protein sequence ID" value="SNR65342.1"/>
    <property type="molecule type" value="Genomic_DNA"/>
</dbReference>
<name>A0A238Y2Z5_9BACT</name>
<gene>
    <name evidence="1" type="ORF">SAMN06265340_10262</name>
</gene>
<protein>
    <submittedName>
        <fullName evidence="1">Uncharacterized protein</fullName>
    </submittedName>
</protein>
<organism evidence="1 2">
    <name type="scientific">Desulfurobacterium atlanticum</name>
    <dbReference type="NCBI Taxonomy" id="240169"/>
    <lineage>
        <taxon>Bacteria</taxon>
        <taxon>Pseudomonadati</taxon>
        <taxon>Aquificota</taxon>
        <taxon>Aquificia</taxon>
        <taxon>Desulfurobacteriales</taxon>
        <taxon>Desulfurobacteriaceae</taxon>
        <taxon>Desulfurobacterium</taxon>
    </lineage>
</organism>
<proteinExistence type="predicted"/>
<accession>A0A238Y2Z5</accession>
<evidence type="ECO:0000313" key="2">
    <source>
        <dbReference type="Proteomes" id="UP000198405"/>
    </source>
</evidence>